<evidence type="ECO:0000256" key="2">
    <source>
        <dbReference type="SAM" id="MobiDB-lite"/>
    </source>
</evidence>
<dbReference type="InterPro" id="IPR035999">
    <property type="entry name" value="Sec7_dom_sf"/>
</dbReference>
<dbReference type="PANTHER" id="PTHR10663">
    <property type="entry name" value="GUANYL-NUCLEOTIDE EXCHANGE FACTOR"/>
    <property type="match status" value="1"/>
</dbReference>
<gene>
    <name evidence="5" type="ORF">G6F64_006789</name>
</gene>
<feature type="coiled-coil region" evidence="1">
    <location>
        <begin position="974"/>
        <end position="1001"/>
    </location>
</feature>
<dbReference type="AlphaFoldDB" id="A0A9P6X8L9"/>
<reference evidence="5" key="1">
    <citation type="journal article" date="2020" name="Microb. Genom.">
        <title>Genetic diversity of clinical and environmental Mucorales isolates obtained from an investigation of mucormycosis cases among solid organ transplant recipients.</title>
        <authorList>
            <person name="Nguyen M.H."/>
            <person name="Kaul D."/>
            <person name="Muto C."/>
            <person name="Cheng S.J."/>
            <person name="Richter R.A."/>
            <person name="Bruno V.M."/>
            <person name="Liu G."/>
            <person name="Beyhan S."/>
            <person name="Sundermann A.J."/>
            <person name="Mounaud S."/>
            <person name="Pasculle A.W."/>
            <person name="Nierman W.C."/>
            <person name="Driscoll E."/>
            <person name="Cumbie R."/>
            <person name="Clancy C.J."/>
            <person name="Dupont C.L."/>
        </authorList>
    </citation>
    <scope>NUCLEOTIDE SEQUENCE</scope>
    <source>
        <strain evidence="5">GL11</strain>
    </source>
</reference>
<evidence type="ECO:0000259" key="3">
    <source>
        <dbReference type="PROSITE" id="PS50003"/>
    </source>
</evidence>
<feature type="domain" description="PH" evidence="3">
    <location>
        <begin position="712"/>
        <end position="852"/>
    </location>
</feature>
<dbReference type="SMART" id="SM00233">
    <property type="entry name" value="PH"/>
    <property type="match status" value="1"/>
</dbReference>
<evidence type="ECO:0008006" key="7">
    <source>
        <dbReference type="Google" id="ProtNLM"/>
    </source>
</evidence>
<dbReference type="InterPro" id="IPR000904">
    <property type="entry name" value="Sec7_dom"/>
</dbReference>
<dbReference type="GO" id="GO:0032012">
    <property type="term" value="P:regulation of ARF protein signal transduction"/>
    <property type="evidence" value="ECO:0007669"/>
    <property type="project" value="InterPro"/>
</dbReference>
<name>A0A9P6X8L9_RHIOR</name>
<dbReference type="PROSITE" id="PS50190">
    <property type="entry name" value="SEC7"/>
    <property type="match status" value="1"/>
</dbReference>
<organism evidence="5 6">
    <name type="scientific">Rhizopus oryzae</name>
    <name type="common">Mucormycosis agent</name>
    <name type="synonym">Rhizopus arrhizus var. delemar</name>
    <dbReference type="NCBI Taxonomy" id="64495"/>
    <lineage>
        <taxon>Eukaryota</taxon>
        <taxon>Fungi</taxon>
        <taxon>Fungi incertae sedis</taxon>
        <taxon>Mucoromycota</taxon>
        <taxon>Mucoromycotina</taxon>
        <taxon>Mucoromycetes</taxon>
        <taxon>Mucorales</taxon>
        <taxon>Mucorineae</taxon>
        <taxon>Rhizopodaceae</taxon>
        <taxon>Rhizopus</taxon>
    </lineage>
</organism>
<dbReference type="Gene3D" id="1.10.1000.11">
    <property type="entry name" value="Arf Nucleotide-binding Site Opener,domain 2"/>
    <property type="match status" value="1"/>
</dbReference>
<feature type="region of interest" description="Disordered" evidence="2">
    <location>
        <begin position="1"/>
        <end position="32"/>
    </location>
</feature>
<dbReference type="SMART" id="SM00222">
    <property type="entry name" value="Sec7"/>
    <property type="match status" value="1"/>
</dbReference>
<dbReference type="SUPFAM" id="SSF48425">
    <property type="entry name" value="Sec7 domain"/>
    <property type="match status" value="1"/>
</dbReference>
<evidence type="ECO:0000256" key="1">
    <source>
        <dbReference type="SAM" id="Coils"/>
    </source>
</evidence>
<dbReference type="Gene3D" id="2.30.29.30">
    <property type="entry name" value="Pleckstrin-homology domain (PH domain)/Phosphotyrosine-binding domain (PTB)"/>
    <property type="match status" value="1"/>
</dbReference>
<dbReference type="SUPFAM" id="SSF50729">
    <property type="entry name" value="PH domain-like"/>
    <property type="match status" value="1"/>
</dbReference>
<feature type="compositionally biased region" description="Low complexity" evidence="2">
    <location>
        <begin position="669"/>
        <end position="681"/>
    </location>
</feature>
<dbReference type="InterPro" id="IPR023394">
    <property type="entry name" value="Sec7_C_sf"/>
</dbReference>
<evidence type="ECO:0000259" key="4">
    <source>
        <dbReference type="PROSITE" id="PS50190"/>
    </source>
</evidence>
<evidence type="ECO:0000313" key="5">
    <source>
        <dbReference type="EMBL" id="KAG1307474.1"/>
    </source>
</evidence>
<feature type="coiled-coil region" evidence="1">
    <location>
        <begin position="918"/>
        <end position="945"/>
    </location>
</feature>
<dbReference type="PROSITE" id="PS50003">
    <property type="entry name" value="PH_DOMAIN"/>
    <property type="match status" value="1"/>
</dbReference>
<dbReference type="InterPro" id="IPR041681">
    <property type="entry name" value="PH_9"/>
</dbReference>
<accession>A0A9P6X8L9</accession>
<dbReference type="Pfam" id="PF01369">
    <property type="entry name" value="Sec7"/>
    <property type="match status" value="1"/>
</dbReference>
<sequence>MMPNSRLIPTTPTTTTTNRKRSNSAAPVYHQSTTKKGFMSRLLTKSNTEQPFHHEYRVEKKTPNIHQKNNGSIGKLFKKIGGNKAVYEDNYPETMLDTNIEDDLPKVRPIRQSRQYSKIPLAPPPTLNRHRTYSQPSQQFLSDLPDQYIVKRPTVNTTHMTNTIRDEDAISMMRKSSGSISIYSTFGRDSIESQIDAEISSESLDSFNTVLQHHTTPAQHNDVEEDEEEDEFVDANGFSQEDIELFEKKLMIENSNLSNRLSGGHVGSAGGLVVSIQPMPEDDELAQSLLNWKRHSGGNKRWSHISRAQSPPLPEEASHHQSTITVIDLRQTKEEEEEEEEELSIPDKMALRKEAEKALNGETATEKEETLFDSDVWTSNTEYNISLPEISPQEAKEEELTTDTKVLITEDLIAKEDDDQEAKAKETAQRLWNEDESIVSKEKMAEWLGQGKAFNSTVLAHYMQYFNFDDMRLDTGFRKLCSKLYFKAEAQQIDRILEAFANRYWECNTDCLLGSSDVVYAVVYSLLLLNTDLHVAQGKHVRMTRSEFIRNTMSTVLDQKEHEESLGNRRPQSDDHRTWEMEVESYLKEMYTSVKQYQILQPLKRKTSLVKRGSILGNRRVAGLKRSVNSIIRKSGIVDSMIIPEDFYPAIQPRASMSSNQTSPRRESFSSVTSSNTSFSSRCGSPVHNMSASNSQYQPMMIENHFFSSRPPYYKEGIVIRKHLLENASQKAKHREWKECYLEVGKNGDLCMYQVQEQAPQDKSLFRHSSAHFTDRKSNTLGGHTKWVNNAQLMGKIALNHTLSNPLPPPGYNRQRPHVFAIQQPDGGVYLFQTTSSEQAQEWVSTCNYWAARNSKEPLSGGVGNMEYGWSHCLDDVVMDLDASQSFYLEDPDLVVVQDWLPPTPSTVSSTLSEKEQYRVLQRYLSELNDEINEHRDRKTKLLIKFPSKCNNYTKVITNWEARAKYLLHEIIKYQNYCDALEKSIEQVDKLKGEQHSIEQEEDKLIYQTLQVDLFKEINQELHFNL</sequence>
<keyword evidence="1" id="KW-0175">Coiled coil</keyword>
<feature type="domain" description="SEC7" evidence="4">
    <location>
        <begin position="405"/>
        <end position="597"/>
    </location>
</feature>
<dbReference type="Pfam" id="PF15410">
    <property type="entry name" value="PH_9"/>
    <property type="match status" value="1"/>
</dbReference>
<feature type="region of interest" description="Disordered" evidence="2">
    <location>
        <begin position="654"/>
        <end position="687"/>
    </location>
</feature>
<comment type="caution">
    <text evidence="5">The sequence shown here is derived from an EMBL/GenBank/DDBJ whole genome shotgun (WGS) entry which is preliminary data.</text>
</comment>
<protein>
    <recommendedName>
        <fullName evidence="7">SEC7 domain-containing protein</fullName>
    </recommendedName>
</protein>
<dbReference type="InterPro" id="IPR011993">
    <property type="entry name" value="PH-like_dom_sf"/>
</dbReference>
<keyword evidence="6" id="KW-1185">Reference proteome</keyword>
<dbReference type="Proteomes" id="UP000716291">
    <property type="component" value="Unassembled WGS sequence"/>
</dbReference>
<dbReference type="EMBL" id="JAANQT010000940">
    <property type="protein sequence ID" value="KAG1307474.1"/>
    <property type="molecule type" value="Genomic_DNA"/>
</dbReference>
<feature type="region of interest" description="Disordered" evidence="2">
    <location>
        <begin position="301"/>
        <end position="322"/>
    </location>
</feature>
<dbReference type="PANTHER" id="PTHR10663:SF373">
    <property type="entry name" value="PH AND SEC7 DOMAIN-CONTAINING PROTEIN C11E3.11C"/>
    <property type="match status" value="1"/>
</dbReference>
<evidence type="ECO:0000313" key="6">
    <source>
        <dbReference type="Proteomes" id="UP000716291"/>
    </source>
</evidence>
<dbReference type="InterPro" id="IPR001849">
    <property type="entry name" value="PH_domain"/>
</dbReference>
<dbReference type="GO" id="GO:0005085">
    <property type="term" value="F:guanyl-nucleotide exchange factor activity"/>
    <property type="evidence" value="ECO:0007669"/>
    <property type="project" value="InterPro"/>
</dbReference>
<proteinExistence type="predicted"/>